<dbReference type="PROSITE" id="PS51383">
    <property type="entry name" value="YJEF_C_3"/>
    <property type="match status" value="1"/>
</dbReference>
<comment type="function">
    <text evidence="6">Catalyzes the dehydration of the S-form of NAD(P)HX at the expense of ADP, which is converted to AMP. Together with NAD(P)HX epimerase, which catalyzes the epimerization of the S- and R-forms, the enzyme allows the repair of both epimers of NAD(P)HX, a damaged form of NAD(P)H that is a result of enzymatic or heat-dependent hydration.</text>
</comment>
<dbReference type="SUPFAM" id="SSF53613">
    <property type="entry name" value="Ribokinase-like"/>
    <property type="match status" value="1"/>
</dbReference>
<dbReference type="Pfam" id="PF01256">
    <property type="entry name" value="Carb_kinase"/>
    <property type="match status" value="1"/>
</dbReference>
<dbReference type="RefSeq" id="WP_099440659.1">
    <property type="nucleotide sequence ID" value="NZ_CP024091.1"/>
</dbReference>
<dbReference type="PROSITE" id="PS01050">
    <property type="entry name" value="YJEF_C_2"/>
    <property type="match status" value="1"/>
</dbReference>
<dbReference type="GO" id="GO:0110051">
    <property type="term" value="P:metabolite repair"/>
    <property type="evidence" value="ECO:0007669"/>
    <property type="project" value="TreeGrafter"/>
</dbReference>
<feature type="binding site" evidence="6">
    <location>
        <position position="137"/>
    </location>
    <ligand>
        <name>(6S)-NADPHX</name>
        <dbReference type="ChEBI" id="CHEBI:64076"/>
    </ligand>
</feature>
<feature type="binding site" evidence="6">
    <location>
        <position position="252"/>
    </location>
    <ligand>
        <name>(6S)-NADPHX</name>
        <dbReference type="ChEBI" id="CHEBI:64076"/>
    </ligand>
</feature>
<dbReference type="GO" id="GO:0046496">
    <property type="term" value="P:nicotinamide nucleotide metabolic process"/>
    <property type="evidence" value="ECO:0007669"/>
    <property type="project" value="UniProtKB-UniRule"/>
</dbReference>
<reference evidence="8 9" key="1">
    <citation type="submission" date="2017-10" db="EMBL/GenBank/DDBJ databases">
        <title>Whole genome of Pedobacter ginsengisoli T01R-27 isolated from tomato rhizosphere.</title>
        <authorList>
            <person name="Weon H.-Y."/>
            <person name="Lee S.A."/>
            <person name="Sang M.K."/>
            <person name="Song J."/>
        </authorList>
    </citation>
    <scope>NUCLEOTIDE SEQUENCE [LARGE SCALE GENOMIC DNA]</scope>
    <source>
        <strain evidence="8 9">T01R-27</strain>
    </source>
</reference>
<gene>
    <name evidence="6" type="primary">nnrD</name>
    <name evidence="8" type="ORF">CPT03_20995</name>
</gene>
<dbReference type="Gene3D" id="3.40.1190.20">
    <property type="match status" value="1"/>
</dbReference>
<comment type="subunit">
    <text evidence="6">Homotetramer.</text>
</comment>
<protein>
    <recommendedName>
        <fullName evidence="6">ADP-dependent (S)-NAD(P)H-hydrate dehydratase</fullName>
        <ecNumber evidence="6">4.2.1.136</ecNumber>
    </recommendedName>
    <alternativeName>
        <fullName evidence="6">ADP-dependent NAD(P)HX dehydratase</fullName>
    </alternativeName>
</protein>
<name>A0A2D1UAZ0_9SPHI</name>
<feature type="binding site" evidence="6">
    <location>
        <position position="77"/>
    </location>
    <ligand>
        <name>(6S)-NADPHX</name>
        <dbReference type="ChEBI" id="CHEBI:64076"/>
    </ligand>
</feature>
<feature type="binding site" evidence="6">
    <location>
        <begin position="222"/>
        <end position="226"/>
    </location>
    <ligand>
        <name>AMP</name>
        <dbReference type="ChEBI" id="CHEBI:456215"/>
    </ligand>
</feature>
<dbReference type="KEGG" id="pgs:CPT03_20995"/>
<evidence type="ECO:0000256" key="3">
    <source>
        <dbReference type="ARBA" id="ARBA00022857"/>
    </source>
</evidence>
<keyword evidence="2 6" id="KW-0067">ATP-binding</keyword>
<evidence type="ECO:0000256" key="6">
    <source>
        <dbReference type="HAMAP-Rule" id="MF_01965"/>
    </source>
</evidence>
<evidence type="ECO:0000313" key="9">
    <source>
        <dbReference type="Proteomes" id="UP000223749"/>
    </source>
</evidence>
<dbReference type="OrthoDB" id="9806925at2"/>
<proteinExistence type="inferred from homology"/>
<dbReference type="InterPro" id="IPR000631">
    <property type="entry name" value="CARKD"/>
</dbReference>
<organism evidence="8 9">
    <name type="scientific">Pedobacter ginsengisoli</name>
    <dbReference type="NCBI Taxonomy" id="363852"/>
    <lineage>
        <taxon>Bacteria</taxon>
        <taxon>Pseudomonadati</taxon>
        <taxon>Bacteroidota</taxon>
        <taxon>Sphingobacteriia</taxon>
        <taxon>Sphingobacteriales</taxon>
        <taxon>Sphingobacteriaceae</taxon>
        <taxon>Pedobacter</taxon>
    </lineage>
</organism>
<comment type="catalytic activity">
    <reaction evidence="6">
        <text>(6S)-NADHX + ADP = AMP + phosphate + NADH + H(+)</text>
        <dbReference type="Rhea" id="RHEA:32223"/>
        <dbReference type="ChEBI" id="CHEBI:15378"/>
        <dbReference type="ChEBI" id="CHEBI:43474"/>
        <dbReference type="ChEBI" id="CHEBI:57945"/>
        <dbReference type="ChEBI" id="CHEBI:64074"/>
        <dbReference type="ChEBI" id="CHEBI:456215"/>
        <dbReference type="ChEBI" id="CHEBI:456216"/>
        <dbReference type="EC" id="4.2.1.136"/>
    </reaction>
</comment>
<evidence type="ECO:0000313" key="8">
    <source>
        <dbReference type="EMBL" id="ATP58765.1"/>
    </source>
</evidence>
<evidence type="ECO:0000259" key="7">
    <source>
        <dbReference type="PROSITE" id="PS51383"/>
    </source>
</evidence>
<feature type="binding site" evidence="6">
    <location>
        <position position="187"/>
    </location>
    <ligand>
        <name>(6S)-NADPHX</name>
        <dbReference type="ChEBI" id="CHEBI:64076"/>
    </ligand>
</feature>
<dbReference type="InterPro" id="IPR017953">
    <property type="entry name" value="Carbohydrate_kinase_pred_CS"/>
</dbReference>
<dbReference type="CDD" id="cd01171">
    <property type="entry name" value="YXKO-related"/>
    <property type="match status" value="1"/>
</dbReference>
<evidence type="ECO:0000256" key="5">
    <source>
        <dbReference type="ARBA" id="ARBA00023239"/>
    </source>
</evidence>
<feature type="domain" description="YjeF C-terminal" evidence="7">
    <location>
        <begin position="42"/>
        <end position="309"/>
    </location>
</feature>
<dbReference type="InterPro" id="IPR029056">
    <property type="entry name" value="Ribokinase-like"/>
</dbReference>
<dbReference type="EC" id="4.2.1.136" evidence="6"/>
<dbReference type="AlphaFoldDB" id="A0A2D1UAZ0"/>
<dbReference type="NCBIfam" id="TIGR00196">
    <property type="entry name" value="yjeF_cterm"/>
    <property type="match status" value="1"/>
</dbReference>
<comment type="catalytic activity">
    <reaction evidence="6">
        <text>(6S)-NADPHX + ADP = AMP + phosphate + NADPH + H(+)</text>
        <dbReference type="Rhea" id="RHEA:32235"/>
        <dbReference type="ChEBI" id="CHEBI:15378"/>
        <dbReference type="ChEBI" id="CHEBI:43474"/>
        <dbReference type="ChEBI" id="CHEBI:57783"/>
        <dbReference type="ChEBI" id="CHEBI:64076"/>
        <dbReference type="ChEBI" id="CHEBI:456215"/>
        <dbReference type="ChEBI" id="CHEBI:456216"/>
        <dbReference type="EC" id="4.2.1.136"/>
    </reaction>
</comment>
<accession>A0A2D1UAZ0</accession>
<dbReference type="PANTHER" id="PTHR12592:SF0">
    <property type="entry name" value="ATP-DEPENDENT (S)-NAD(P)H-HYDRATE DEHYDRATASE"/>
    <property type="match status" value="1"/>
</dbReference>
<dbReference type="GO" id="GO:0052856">
    <property type="term" value="F:NAD(P)HX epimerase activity"/>
    <property type="evidence" value="ECO:0007669"/>
    <property type="project" value="TreeGrafter"/>
</dbReference>
<dbReference type="GO" id="GO:0052855">
    <property type="term" value="F:ADP-dependent NAD(P)H-hydrate dehydratase activity"/>
    <property type="evidence" value="ECO:0007669"/>
    <property type="project" value="UniProtKB-UniRule"/>
</dbReference>
<keyword evidence="4 6" id="KW-0520">NAD</keyword>
<comment type="similarity">
    <text evidence="6">Belongs to the NnrD/CARKD family.</text>
</comment>
<evidence type="ECO:0000256" key="1">
    <source>
        <dbReference type="ARBA" id="ARBA00022741"/>
    </source>
</evidence>
<evidence type="ECO:0000256" key="2">
    <source>
        <dbReference type="ARBA" id="ARBA00022840"/>
    </source>
</evidence>
<evidence type="ECO:0000256" key="4">
    <source>
        <dbReference type="ARBA" id="ARBA00023027"/>
    </source>
</evidence>
<dbReference type="EMBL" id="CP024091">
    <property type="protein sequence ID" value="ATP58765.1"/>
    <property type="molecule type" value="Genomic_DNA"/>
</dbReference>
<dbReference type="Proteomes" id="UP000223749">
    <property type="component" value="Chromosome"/>
</dbReference>
<dbReference type="HAMAP" id="MF_01965">
    <property type="entry name" value="NADHX_dehydratase"/>
    <property type="match status" value="1"/>
</dbReference>
<comment type="cofactor">
    <cofactor evidence="6">
        <name>Mg(2+)</name>
        <dbReference type="ChEBI" id="CHEBI:18420"/>
    </cofactor>
</comment>
<keyword evidence="1 6" id="KW-0547">Nucleotide-binding</keyword>
<keyword evidence="5 6" id="KW-0456">Lyase</keyword>
<dbReference type="GO" id="GO:0005524">
    <property type="term" value="F:ATP binding"/>
    <property type="evidence" value="ECO:0007669"/>
    <property type="project" value="UniProtKB-KW"/>
</dbReference>
<dbReference type="PANTHER" id="PTHR12592">
    <property type="entry name" value="ATP-DEPENDENT (S)-NAD(P)H-HYDRATE DEHYDRATASE FAMILY MEMBER"/>
    <property type="match status" value="1"/>
</dbReference>
<sequence length="311" mass="33469">MTAFLNSFIPDSDPYSKVQVVGKGLGKQNTKEEETSPYRLIESEDIKKLFKTRTAFSYKGTYGHALIIAGAPQTMGAALLASKGCLYAGAGLTTTSMPESGLVALNTSLPEVMFVKRKALLKSDALTKYNAISIGPGLGKGAKAEQTLAQLFALKRDFIADADALNILASRPDLLAVIEKHSIITPHVKEFDNLFGKHTNWWDRLQTARKKAIQLGIVIVLKNQYTFIVSQRGEVLINSTGNPAMAQGGMGDVLTGIITAYVAQGYPAKDASILGCYFHGKAGDDLANSFFNVTASQVAMQIPKTVKDFLG</sequence>
<keyword evidence="3 6" id="KW-0521">NADP</keyword>
<keyword evidence="9" id="KW-1185">Reference proteome</keyword>
<feature type="binding site" evidence="6">
    <location>
        <position position="251"/>
    </location>
    <ligand>
        <name>AMP</name>
        <dbReference type="ChEBI" id="CHEBI:456215"/>
    </ligand>
</feature>